<accession>A0A7M7GTH9</accession>
<feature type="compositionally biased region" description="Basic and acidic residues" evidence="1">
    <location>
        <begin position="527"/>
        <end position="536"/>
    </location>
</feature>
<sequence length="1163" mass="134125">MAKRKSLNRRSSRYSSTILNSNSDISSDEYTSTDWWKNLEDNTIRPSTASNILNQTSRQLDSNSQIKTSQVTDGWWKALEVTNISNSSKVNENIITKESSNNVLTSESEEESKIVRRKYFLRSKIRTSKDNIFLDALNNSITTSELTQKTGKESSINKSALSNKTDLNAEQSNEMQVSNLSDNLNTNDILKMKPSIFKKNNKNQNNNIFVNVLKKNQLESPLKRKSSDNEDRAQISTTEYLVPVATETSEFNEILQNQISLSFNNEHNFSHFPIPKAQSTILEGSSSLHNNDKESNNSDTNSEVLKPKSKLLTRHNKNVKENLFENIFEKQETSNKIKSSESTVVDDAERILNSSGISEAITDKSNVSNNISDTNHNLSKVRKSKSKFLKKLRKNQKRNLFQDIFEKNEDTSTSTLKHSLHLSEEENLYSSKQDKNKQIVNKQESELIDFRLRMSDEDDNINVVNISTKSTESEESVDKSKTKNVEDISKRQSKNLHNSEREIEDISKNKNLNKNIKKQLSLVKKATKIDSSENKSIRRSSRLHKLQDPSISSPVSRIEQEEVKNTTRRISRSSNRIQKVDKIGENVIEDGEDMTKSNNPNKLQKKSMHLKKQNESFDEIFNKSDSKDTTSEINIGTEKNHQNEALNKSEDLVSSVIRKNINDTSKEQRNSSKLQKKSMDTYSKRQSKIFDESDLSNTSEIELEKIETKSIKVTTANASFLLDDEKEKTEENHDEILNKSTDLISSVIGTYVEDNNISKKQGNDRSNKSQEKESVDAYSKTQNKIFDESDLSITFEIESDEIEKKSTRKTSITNTSSLSDNEKQKSMEKNRNEESDKSKNLMSTTIKKHIEDKNILQKEQESNRLSKLQNESMDTHLKRQSKIFNEPNLSTASESKEIENKSTKRGSIANALFLSDSKKQKVKENDKVANKSFMIRSRTDKDSNVSKGQKSIRNFLTPKDALPASQILCDEEKMKEIRRELEKVKEKEMASMGTNRVKFEEKSFFQGRKKEVGRGKKLQKQDRSTKQIHRAFLVNGQKYKPPRLPRPQPWITDRLYKYLWKHMESRFKLETRLVSEKFIHQLSNVTKFIMKCKSYLDYENELYALMKEMARLGIISTRNDFYHFCQDFFLYELRVKIVPMILPGNKRNIPYDANKLNEPLLDS</sequence>
<dbReference type="AlphaFoldDB" id="A0A7M7GTH9"/>
<feature type="compositionally biased region" description="Basic and acidic residues" evidence="1">
    <location>
        <begin position="820"/>
        <end position="839"/>
    </location>
</feature>
<proteinExistence type="predicted"/>
<dbReference type="EnsemblMetazoa" id="XM_006566089">
    <property type="protein sequence ID" value="XP_006566152"/>
    <property type="gene ID" value="LOC100577102"/>
</dbReference>
<keyword evidence="3" id="KW-1185">Reference proteome</keyword>
<feature type="compositionally biased region" description="Basic and acidic residues" evidence="1">
    <location>
        <begin position="660"/>
        <end position="670"/>
    </location>
</feature>
<feature type="region of interest" description="Disordered" evidence="1">
    <location>
        <begin position="527"/>
        <end position="557"/>
    </location>
</feature>
<organism evidence="2">
    <name type="scientific">Apis mellifera</name>
    <name type="common">Honeybee</name>
    <dbReference type="NCBI Taxonomy" id="7460"/>
    <lineage>
        <taxon>Eukaryota</taxon>
        <taxon>Metazoa</taxon>
        <taxon>Ecdysozoa</taxon>
        <taxon>Arthropoda</taxon>
        <taxon>Hexapoda</taxon>
        <taxon>Insecta</taxon>
        <taxon>Pterygota</taxon>
        <taxon>Neoptera</taxon>
        <taxon>Endopterygota</taxon>
        <taxon>Hymenoptera</taxon>
        <taxon>Apocrita</taxon>
        <taxon>Aculeata</taxon>
        <taxon>Apoidea</taxon>
        <taxon>Anthophila</taxon>
        <taxon>Apidae</taxon>
        <taxon>Apis</taxon>
    </lineage>
</organism>
<dbReference type="GeneID" id="100577102"/>
<reference evidence="4" key="2">
    <citation type="submission" date="2025-04" db="UniProtKB">
        <authorList>
            <consortium name="RefSeq"/>
        </authorList>
    </citation>
    <scope>IDENTIFICATION</scope>
    <source>
        <strain evidence="4">DH4</strain>
        <tissue evidence="4">Whole body</tissue>
    </source>
</reference>
<evidence type="ECO:0000313" key="3">
    <source>
        <dbReference type="Proteomes" id="UP000005203"/>
    </source>
</evidence>
<accession>A0A8B6Z5Z0</accession>
<feature type="compositionally biased region" description="Basic and acidic residues" evidence="1">
    <location>
        <begin position="638"/>
        <end position="651"/>
    </location>
</feature>
<evidence type="ECO:0000256" key="1">
    <source>
        <dbReference type="SAM" id="MobiDB-lite"/>
    </source>
</evidence>
<protein>
    <submittedName>
        <fullName evidence="2 4">Uncharacterized protein</fullName>
    </submittedName>
</protein>
<feature type="region of interest" description="Disordered" evidence="1">
    <location>
        <begin position="755"/>
        <end position="781"/>
    </location>
</feature>
<feature type="compositionally biased region" description="Basic and acidic residues" evidence="1">
    <location>
        <begin position="761"/>
        <end position="775"/>
    </location>
</feature>
<dbReference type="KEGG" id="ame:100577102"/>
<feature type="region of interest" description="Disordered" evidence="1">
    <location>
        <begin position="623"/>
        <end position="685"/>
    </location>
</feature>
<name>A0A7M7GTH9_APIME</name>
<feature type="compositionally biased region" description="Polar residues" evidence="1">
    <location>
        <begin position="809"/>
        <end position="819"/>
    </location>
</feature>
<reference evidence="2" key="1">
    <citation type="submission" date="2021-01" db="UniProtKB">
        <authorList>
            <consortium name="EnsemblMetazoa"/>
        </authorList>
    </citation>
    <scope>IDENTIFICATION</scope>
    <source>
        <strain evidence="2">DH4</strain>
    </source>
</reference>
<gene>
    <name evidence="4" type="primary">LOC100577102</name>
</gene>
<dbReference type="Proteomes" id="UP000005203">
    <property type="component" value="Linkage group LG10"/>
</dbReference>
<feature type="region of interest" description="Disordered" evidence="1">
    <location>
        <begin position="802"/>
        <end position="842"/>
    </location>
</feature>
<dbReference type="RefSeq" id="XP_006566152.2">
    <property type="nucleotide sequence ID" value="XM_006566089.3"/>
</dbReference>
<feature type="compositionally biased region" description="Basic and acidic residues" evidence="1">
    <location>
        <begin position="476"/>
        <end position="490"/>
    </location>
</feature>
<evidence type="ECO:0000313" key="2">
    <source>
        <dbReference type="EnsemblMetazoa" id="XP_006566152"/>
    </source>
</evidence>
<evidence type="ECO:0000313" key="4">
    <source>
        <dbReference type="RefSeq" id="XP_006566152.2"/>
    </source>
</evidence>
<dbReference type="OrthoDB" id="7490880at2759"/>
<feature type="region of interest" description="Disordered" evidence="1">
    <location>
        <begin position="466"/>
        <end position="500"/>
    </location>
</feature>